<comment type="caution">
    <text evidence="3">The sequence shown here is derived from an EMBL/GenBank/DDBJ whole genome shotgun (WGS) entry which is preliminary data.</text>
</comment>
<evidence type="ECO:0000256" key="1">
    <source>
        <dbReference type="SAM" id="MobiDB-lite"/>
    </source>
</evidence>
<feature type="compositionally biased region" description="Low complexity" evidence="1">
    <location>
        <begin position="314"/>
        <end position="343"/>
    </location>
</feature>
<feature type="transmembrane region" description="Helical" evidence="2">
    <location>
        <begin position="194"/>
        <end position="214"/>
    </location>
</feature>
<feature type="region of interest" description="Disordered" evidence="1">
    <location>
        <begin position="296"/>
        <end position="450"/>
    </location>
</feature>
<accession>A0AAD7K2U2</accession>
<organism evidence="3 4">
    <name type="scientific">Mycena maculata</name>
    <dbReference type="NCBI Taxonomy" id="230809"/>
    <lineage>
        <taxon>Eukaryota</taxon>
        <taxon>Fungi</taxon>
        <taxon>Dikarya</taxon>
        <taxon>Basidiomycota</taxon>
        <taxon>Agaricomycotina</taxon>
        <taxon>Agaricomycetes</taxon>
        <taxon>Agaricomycetidae</taxon>
        <taxon>Agaricales</taxon>
        <taxon>Marasmiineae</taxon>
        <taxon>Mycenaceae</taxon>
        <taxon>Mycena</taxon>
    </lineage>
</organism>
<gene>
    <name evidence="3" type="ORF">DFH07DRAFT_952130</name>
</gene>
<dbReference type="EMBL" id="JARJLG010000014">
    <property type="protein sequence ID" value="KAJ7775752.1"/>
    <property type="molecule type" value="Genomic_DNA"/>
</dbReference>
<protein>
    <submittedName>
        <fullName evidence="3">Uncharacterized protein</fullName>
    </submittedName>
</protein>
<feature type="transmembrane region" description="Helical" evidence="2">
    <location>
        <begin position="12"/>
        <end position="37"/>
    </location>
</feature>
<evidence type="ECO:0000313" key="4">
    <source>
        <dbReference type="Proteomes" id="UP001215280"/>
    </source>
</evidence>
<keyword evidence="2" id="KW-1133">Transmembrane helix</keyword>
<feature type="region of interest" description="Disordered" evidence="1">
    <location>
        <begin position="805"/>
        <end position="854"/>
    </location>
</feature>
<feature type="compositionally biased region" description="Acidic residues" evidence="1">
    <location>
        <begin position="351"/>
        <end position="360"/>
    </location>
</feature>
<keyword evidence="2" id="KW-0472">Membrane</keyword>
<feature type="compositionally biased region" description="Basic and acidic residues" evidence="1">
    <location>
        <begin position="819"/>
        <end position="833"/>
    </location>
</feature>
<dbReference type="Proteomes" id="UP001215280">
    <property type="component" value="Unassembled WGS sequence"/>
</dbReference>
<feature type="compositionally biased region" description="Low complexity" evidence="1">
    <location>
        <begin position="296"/>
        <end position="305"/>
    </location>
</feature>
<reference evidence="3" key="1">
    <citation type="submission" date="2023-03" db="EMBL/GenBank/DDBJ databases">
        <title>Massive genome expansion in bonnet fungi (Mycena s.s.) driven by repeated elements and novel gene families across ecological guilds.</title>
        <authorList>
            <consortium name="Lawrence Berkeley National Laboratory"/>
            <person name="Harder C.B."/>
            <person name="Miyauchi S."/>
            <person name="Viragh M."/>
            <person name="Kuo A."/>
            <person name="Thoen E."/>
            <person name="Andreopoulos B."/>
            <person name="Lu D."/>
            <person name="Skrede I."/>
            <person name="Drula E."/>
            <person name="Henrissat B."/>
            <person name="Morin E."/>
            <person name="Kohler A."/>
            <person name="Barry K."/>
            <person name="LaButti K."/>
            <person name="Morin E."/>
            <person name="Salamov A."/>
            <person name="Lipzen A."/>
            <person name="Mereny Z."/>
            <person name="Hegedus B."/>
            <person name="Baldrian P."/>
            <person name="Stursova M."/>
            <person name="Weitz H."/>
            <person name="Taylor A."/>
            <person name="Grigoriev I.V."/>
            <person name="Nagy L.G."/>
            <person name="Martin F."/>
            <person name="Kauserud H."/>
        </authorList>
    </citation>
    <scope>NUCLEOTIDE SEQUENCE</scope>
    <source>
        <strain evidence="3">CBHHK188m</strain>
    </source>
</reference>
<proteinExistence type="predicted"/>
<keyword evidence="4" id="KW-1185">Reference proteome</keyword>
<evidence type="ECO:0000256" key="2">
    <source>
        <dbReference type="SAM" id="Phobius"/>
    </source>
</evidence>
<keyword evidence="2" id="KW-0812">Transmembrane</keyword>
<dbReference type="AlphaFoldDB" id="A0AAD7K2U2"/>
<feature type="compositionally biased region" description="Pro residues" evidence="1">
    <location>
        <begin position="362"/>
        <end position="372"/>
    </location>
</feature>
<feature type="compositionally biased region" description="Low complexity" evidence="1">
    <location>
        <begin position="409"/>
        <end position="435"/>
    </location>
</feature>
<evidence type="ECO:0000313" key="3">
    <source>
        <dbReference type="EMBL" id="KAJ7775752.1"/>
    </source>
</evidence>
<sequence length="854" mass="91126">MFFLLPTLEVIFGFFMLGPLFLAPIYLTVSSSSLVIWRARAEKAIGLLPPLGPPGPCFISPGWFLDATALCEAVPQKELSPLFSNYTISPVQLGSLHFELSFDFLTPFNAALDPRRLPSSSKCLGDPPAPLLSPPTTPAPVTMSTVTKTVSVTVTQIVSESTPNPPLLAATLPATLKASEIAATPQEIINCKSLGVAVIVIVVLFTMACLEITWGRKRKVQQSGDDVPSPLVQVVRVLGEPAQLAAPLANILDLGGIPIDQQWVAAPAINHAIEVLLEEQPLFPLLVETTDVLPSSAPAPATPSAFPAPPVPPSSQAATSTTSGSTSLPLAAPAAPPTADSSSRGFVFEGSDAEVEEEIEPAPLPPVVPPTPTLAAPHIPPAARTLPSTSTPPPSEDETSDTLPRVDLSGAAPSASSPPLVVPVSSSSSPTVPSAELKDDCGSQDVPTEGLKEVRRVLEERMEEVEEQAREQPRQQVAEVATLPGTPFVPCAPPPSPAQSVDGMSFYVSSRVDDTFCDRQRGMAGSASSSSSLEMIHSFGERDKDWEEELKDEAQLERHSVPTTPLRSTAGLLPEAPIVPSLADLQRKLAELGPVSPGRPARSPDAVLADLSISELLPVAGPSNKQQVDAEAETADTTVEMLDADQQRRLEEQLKHYGRKDRLHSEIKIATNFVTNQIQLVRSTVQAIPPAVVDAAGPAGSRGGQAMGSRERLREWQAARRASAGPDAERDRQVIVAARLQRLRSRVAAPTAEWERERVREREQFIADNLRDHGHPDGLLAGERSAARHVARQRVATLQRTPMAPRRTPMEGVGQRPQEGAEAREVVDGHRGENIPVLTKAEGKCRDSSVPSLK</sequence>
<name>A0AAD7K2U2_9AGAR</name>